<dbReference type="PROSITE" id="PS51485">
    <property type="entry name" value="PHYTOCYANIN"/>
    <property type="match status" value="2"/>
</dbReference>
<gene>
    <name evidence="6" type="ORF">F0562_009427</name>
</gene>
<dbReference type="PANTHER" id="PTHR33021">
    <property type="entry name" value="BLUE COPPER PROTEIN"/>
    <property type="match status" value="1"/>
</dbReference>
<accession>A0A5J4ZYM5</accession>
<feature type="signal peptide" evidence="4">
    <location>
        <begin position="1"/>
        <end position="26"/>
    </location>
</feature>
<keyword evidence="1" id="KW-1015">Disulfide bond</keyword>
<keyword evidence="2" id="KW-0325">Glycoprotein</keyword>
<feature type="compositionally biased region" description="Pro residues" evidence="3">
    <location>
        <begin position="139"/>
        <end position="155"/>
    </location>
</feature>
<dbReference type="InterPro" id="IPR008972">
    <property type="entry name" value="Cupredoxin"/>
</dbReference>
<dbReference type="SUPFAM" id="SSF49503">
    <property type="entry name" value="Cupredoxins"/>
    <property type="match status" value="2"/>
</dbReference>
<keyword evidence="7" id="KW-1185">Reference proteome</keyword>
<proteinExistence type="predicted"/>
<dbReference type="PANTHER" id="PTHR33021:SF496">
    <property type="entry name" value="OS08G0482700 PROTEIN"/>
    <property type="match status" value="1"/>
</dbReference>
<sequence length="290" mass="31185">MAGGSRLYMIVFMVMVVAALLQRSEAQTTYVVGDALDWTVPPGGPVAYTTWASMHTFTVGDVLVFNFPTGIHNVVEVTRAAFDACNFTSPISISNTGPANITLNSIGEHYYICTFTRHCDLGQKIAINVSATSASTTPQPTPSLSPQTTPTPTPSKAPKTYVVGDNLGWIVPPGGPIAYQTWTYNKMFVVGDTLVFKFLNGTHNVAEVTKTAYESCNTTTTTTLSLTTTSPTKIILTSPGEHFFTCTFPRHCYFGQQLAINVTGTTAVPPSSSTIPSGAFYYRGPDFSPF</sequence>
<feature type="domain" description="Phytocyanin" evidence="5">
    <location>
        <begin position="159"/>
        <end position="264"/>
    </location>
</feature>
<dbReference type="GO" id="GO:0005886">
    <property type="term" value="C:plasma membrane"/>
    <property type="evidence" value="ECO:0007669"/>
    <property type="project" value="TreeGrafter"/>
</dbReference>
<dbReference type="CDD" id="cd13920">
    <property type="entry name" value="Stellacyanin"/>
    <property type="match status" value="1"/>
</dbReference>
<dbReference type="Gene3D" id="2.60.40.420">
    <property type="entry name" value="Cupredoxins - blue copper proteins"/>
    <property type="match status" value="2"/>
</dbReference>
<dbReference type="EMBL" id="CM018047">
    <property type="protein sequence ID" value="KAA8523004.1"/>
    <property type="molecule type" value="Genomic_DNA"/>
</dbReference>
<organism evidence="6 7">
    <name type="scientific">Nyssa sinensis</name>
    <dbReference type="NCBI Taxonomy" id="561372"/>
    <lineage>
        <taxon>Eukaryota</taxon>
        <taxon>Viridiplantae</taxon>
        <taxon>Streptophyta</taxon>
        <taxon>Embryophyta</taxon>
        <taxon>Tracheophyta</taxon>
        <taxon>Spermatophyta</taxon>
        <taxon>Magnoliopsida</taxon>
        <taxon>eudicotyledons</taxon>
        <taxon>Gunneridae</taxon>
        <taxon>Pentapetalae</taxon>
        <taxon>asterids</taxon>
        <taxon>Cornales</taxon>
        <taxon>Nyssaceae</taxon>
        <taxon>Nyssa</taxon>
    </lineage>
</organism>
<dbReference type="Proteomes" id="UP000325577">
    <property type="component" value="Linkage Group LG4"/>
</dbReference>
<name>A0A5J4ZYM5_9ASTE</name>
<dbReference type="Pfam" id="PF02298">
    <property type="entry name" value="Cu_bind_like"/>
    <property type="match status" value="2"/>
</dbReference>
<protein>
    <recommendedName>
        <fullName evidence="5">Phytocyanin domain-containing protein</fullName>
    </recommendedName>
</protein>
<dbReference type="OrthoDB" id="5421909at2759"/>
<evidence type="ECO:0000256" key="3">
    <source>
        <dbReference type="SAM" id="MobiDB-lite"/>
    </source>
</evidence>
<evidence type="ECO:0000256" key="1">
    <source>
        <dbReference type="ARBA" id="ARBA00023157"/>
    </source>
</evidence>
<dbReference type="FunFam" id="2.60.40.420:FF:000034">
    <property type="entry name" value="Cupredoxin superfamily protein"/>
    <property type="match status" value="2"/>
</dbReference>
<evidence type="ECO:0000256" key="2">
    <source>
        <dbReference type="ARBA" id="ARBA00023180"/>
    </source>
</evidence>
<evidence type="ECO:0000313" key="6">
    <source>
        <dbReference type="EMBL" id="KAA8523004.1"/>
    </source>
</evidence>
<evidence type="ECO:0000313" key="7">
    <source>
        <dbReference type="Proteomes" id="UP000325577"/>
    </source>
</evidence>
<dbReference type="InterPro" id="IPR003245">
    <property type="entry name" value="Phytocyanin_dom"/>
</dbReference>
<feature type="chain" id="PRO_5023942675" description="Phytocyanin domain-containing protein" evidence="4">
    <location>
        <begin position="27"/>
        <end position="290"/>
    </location>
</feature>
<feature type="domain" description="Phytocyanin" evidence="5">
    <location>
        <begin position="28"/>
        <end position="131"/>
    </location>
</feature>
<evidence type="ECO:0000256" key="4">
    <source>
        <dbReference type="SAM" id="SignalP"/>
    </source>
</evidence>
<dbReference type="AlphaFoldDB" id="A0A5J4ZYM5"/>
<dbReference type="CDD" id="cd04216">
    <property type="entry name" value="Phytocyanin"/>
    <property type="match status" value="1"/>
</dbReference>
<reference evidence="6 7" key="1">
    <citation type="submission" date="2019-09" db="EMBL/GenBank/DDBJ databases">
        <title>A chromosome-level genome assembly of the Chinese tupelo Nyssa sinensis.</title>
        <authorList>
            <person name="Yang X."/>
            <person name="Kang M."/>
            <person name="Yang Y."/>
            <person name="Xiong H."/>
            <person name="Wang M."/>
            <person name="Zhang Z."/>
            <person name="Wang Z."/>
            <person name="Wu H."/>
            <person name="Ma T."/>
            <person name="Liu J."/>
            <person name="Xi Z."/>
        </authorList>
    </citation>
    <scope>NUCLEOTIDE SEQUENCE [LARGE SCALE GENOMIC DNA]</scope>
    <source>
        <strain evidence="6">J267</strain>
        <tissue evidence="6">Leaf</tissue>
    </source>
</reference>
<dbReference type="InterPro" id="IPR039391">
    <property type="entry name" value="Phytocyanin-like"/>
</dbReference>
<evidence type="ECO:0000259" key="5">
    <source>
        <dbReference type="PROSITE" id="PS51485"/>
    </source>
</evidence>
<feature type="region of interest" description="Disordered" evidence="3">
    <location>
        <begin position="133"/>
        <end position="156"/>
    </location>
</feature>
<dbReference type="GO" id="GO:0009055">
    <property type="term" value="F:electron transfer activity"/>
    <property type="evidence" value="ECO:0007669"/>
    <property type="project" value="InterPro"/>
</dbReference>
<keyword evidence="4" id="KW-0732">Signal</keyword>